<organism evidence="1">
    <name type="scientific">bioreactor metagenome</name>
    <dbReference type="NCBI Taxonomy" id="1076179"/>
    <lineage>
        <taxon>unclassified sequences</taxon>
        <taxon>metagenomes</taxon>
        <taxon>ecological metagenomes</taxon>
    </lineage>
</organism>
<dbReference type="AlphaFoldDB" id="A0A645HL66"/>
<proteinExistence type="predicted"/>
<dbReference type="EMBL" id="VSSQ01091291">
    <property type="protein sequence ID" value="MPN36894.1"/>
    <property type="molecule type" value="Genomic_DNA"/>
</dbReference>
<reference evidence="1" key="1">
    <citation type="submission" date="2019-08" db="EMBL/GenBank/DDBJ databases">
        <authorList>
            <person name="Kucharzyk K."/>
            <person name="Murdoch R.W."/>
            <person name="Higgins S."/>
            <person name="Loffler F."/>
        </authorList>
    </citation>
    <scope>NUCLEOTIDE SEQUENCE</scope>
</reference>
<sequence>MPLSVRVVQELVDLLGLQIINFINFLTALRCKKLFLSSLPEDLRHQSPLIATGNHLFKPVLSHVDQTGVKPIVNVSRGKAAVGAGLHIDNHALAAKTLGLTVTDVGPGAVNKADITAKAPVRVQDPSAQRGGDGVVDDHHRFLIVQPIFPQAST</sequence>
<comment type="caution">
    <text evidence="1">The sequence shown here is derived from an EMBL/GenBank/DDBJ whole genome shotgun (WGS) entry which is preliminary data.</text>
</comment>
<name>A0A645HL66_9ZZZZ</name>
<evidence type="ECO:0000313" key="1">
    <source>
        <dbReference type="EMBL" id="MPN36894.1"/>
    </source>
</evidence>
<gene>
    <name evidence="1" type="ORF">SDC9_184406</name>
</gene>
<accession>A0A645HL66</accession>
<protein>
    <submittedName>
        <fullName evidence="1">Uncharacterized protein</fullName>
    </submittedName>
</protein>